<sequence length="365" mass="42062">MNTTDSRILFTSTEFDQLVDVLKEVGNSIVSRGDEFLLRQPSLLNPHDAKVNLWPRMEKVLALQERAYTELERNALHMAHSTDRQRLLYTNQLSLWFDKYIEQAKEINQRLEGYPVVREEVLPAGADFEDIDFDGMHMAASEPLPHEREYAFWLGTSYEFFSIDKLYENEVFKQNAIAFRQVKGYWLQWCSFCIGLSDRIEVLKPSSQVSTETTQPTPLTNEQTPVQAVADTRPANDEAERKKGCVRSILAPLSGLNPQKQPIMSSEDFERLINYADHLALEDVIPENIKPITQIDIPTGHISKTFHRLHSELYGTRRIHDSFIDFIRAVFLNKYSGQDRTVTKTNFSKRGPASYFRDFGLSESC</sequence>
<proteinExistence type="predicted"/>
<keyword evidence="2" id="KW-1185">Reference proteome</keyword>
<evidence type="ECO:0000313" key="1">
    <source>
        <dbReference type="EMBL" id="MBO0939960.1"/>
    </source>
</evidence>
<dbReference type="AlphaFoldDB" id="A0A939GNB0"/>
<organism evidence="1 2">
    <name type="scientific">Fibrella rubiginis</name>
    <dbReference type="NCBI Taxonomy" id="2817060"/>
    <lineage>
        <taxon>Bacteria</taxon>
        <taxon>Pseudomonadati</taxon>
        <taxon>Bacteroidota</taxon>
        <taxon>Cytophagia</taxon>
        <taxon>Cytophagales</taxon>
        <taxon>Spirosomataceae</taxon>
        <taxon>Fibrella</taxon>
    </lineage>
</organism>
<dbReference type="RefSeq" id="WP_207367488.1">
    <property type="nucleotide sequence ID" value="NZ_JAFMYV010000019.1"/>
</dbReference>
<dbReference type="Proteomes" id="UP000664034">
    <property type="component" value="Unassembled WGS sequence"/>
</dbReference>
<name>A0A939GNB0_9BACT</name>
<evidence type="ECO:0000313" key="2">
    <source>
        <dbReference type="Proteomes" id="UP000664034"/>
    </source>
</evidence>
<reference evidence="1" key="1">
    <citation type="submission" date="2021-03" db="EMBL/GenBank/DDBJ databases">
        <title>Fibrella sp. HMF5335 genome sequencing and assembly.</title>
        <authorList>
            <person name="Kang H."/>
            <person name="Kim H."/>
            <person name="Bae S."/>
            <person name="Joh K."/>
        </authorList>
    </citation>
    <scope>NUCLEOTIDE SEQUENCE</scope>
    <source>
        <strain evidence="1">HMF5335</strain>
    </source>
</reference>
<gene>
    <name evidence="1" type="ORF">J2I47_25670</name>
</gene>
<comment type="caution">
    <text evidence="1">The sequence shown here is derived from an EMBL/GenBank/DDBJ whole genome shotgun (WGS) entry which is preliminary data.</text>
</comment>
<protein>
    <submittedName>
        <fullName evidence="1">Uncharacterized protein</fullName>
    </submittedName>
</protein>
<accession>A0A939GNB0</accession>
<dbReference type="EMBL" id="JAFMYV010000019">
    <property type="protein sequence ID" value="MBO0939960.1"/>
    <property type="molecule type" value="Genomic_DNA"/>
</dbReference>